<comment type="subcellular location">
    <subcellularLocation>
        <location evidence="1">Membrane</location>
        <topology evidence="1">Single-pass type I membrane protein</topology>
    </subcellularLocation>
</comment>
<keyword evidence="12" id="KW-0325">Glycoprotein</keyword>
<reference evidence="15" key="1">
    <citation type="journal article" date="2022" name="bioRxiv">
        <title>Sequencing and chromosome-scale assembly of the giantPleurodeles waltlgenome.</title>
        <authorList>
            <person name="Brown T."/>
            <person name="Elewa A."/>
            <person name="Iarovenko S."/>
            <person name="Subramanian E."/>
            <person name="Araus A.J."/>
            <person name="Petzold A."/>
            <person name="Susuki M."/>
            <person name="Suzuki K.-i.T."/>
            <person name="Hayashi T."/>
            <person name="Toyoda A."/>
            <person name="Oliveira C."/>
            <person name="Osipova E."/>
            <person name="Leigh N.D."/>
            <person name="Simon A."/>
            <person name="Yun M.H."/>
        </authorList>
    </citation>
    <scope>NUCLEOTIDE SEQUENCE</scope>
    <source>
        <strain evidence="15">20211129_DDA</strain>
        <tissue evidence="15">Liver</tissue>
    </source>
</reference>
<keyword evidence="8" id="KW-0391">Immunity</keyword>
<comment type="caution">
    <text evidence="15">The sequence shown here is derived from an EMBL/GenBank/DDBJ whole genome shotgun (WGS) entry which is preliminary data.</text>
</comment>
<dbReference type="SMART" id="SM00255">
    <property type="entry name" value="TIR"/>
    <property type="match status" value="1"/>
</dbReference>
<protein>
    <recommendedName>
        <fullName evidence="14">TIR domain-containing protein</fullName>
    </recommendedName>
</protein>
<accession>A0AAV7WV57</accession>
<dbReference type="PROSITE" id="PS50104">
    <property type="entry name" value="TIR"/>
    <property type="match status" value="1"/>
</dbReference>
<dbReference type="GO" id="GO:0045087">
    <property type="term" value="P:innate immune response"/>
    <property type="evidence" value="ECO:0007669"/>
    <property type="project" value="UniProtKB-KW"/>
</dbReference>
<evidence type="ECO:0000256" key="2">
    <source>
        <dbReference type="ARBA" id="ARBA00009634"/>
    </source>
</evidence>
<keyword evidence="13" id="KW-0395">Inflammatory response</keyword>
<dbReference type="SUPFAM" id="SSF52200">
    <property type="entry name" value="Toll/Interleukin receptor TIR domain"/>
    <property type="match status" value="1"/>
</dbReference>
<keyword evidence="6" id="KW-0732">Signal</keyword>
<comment type="similarity">
    <text evidence="2">Belongs to the Toll-like receptor family.</text>
</comment>
<evidence type="ECO:0000259" key="14">
    <source>
        <dbReference type="PROSITE" id="PS50104"/>
    </source>
</evidence>
<dbReference type="GO" id="GO:0005886">
    <property type="term" value="C:plasma membrane"/>
    <property type="evidence" value="ECO:0007669"/>
    <property type="project" value="TreeGrafter"/>
</dbReference>
<dbReference type="Proteomes" id="UP001066276">
    <property type="component" value="Chromosome 1_1"/>
</dbReference>
<dbReference type="FunFam" id="3.40.50.10140:FF:000001">
    <property type="entry name" value="Toll-like receptor 2"/>
    <property type="match status" value="1"/>
</dbReference>
<keyword evidence="9" id="KW-1133">Transmembrane helix</keyword>
<proteinExistence type="inferred from homology"/>
<evidence type="ECO:0000256" key="1">
    <source>
        <dbReference type="ARBA" id="ARBA00004479"/>
    </source>
</evidence>
<evidence type="ECO:0000256" key="8">
    <source>
        <dbReference type="ARBA" id="ARBA00022859"/>
    </source>
</evidence>
<evidence type="ECO:0000256" key="7">
    <source>
        <dbReference type="ARBA" id="ARBA00022737"/>
    </source>
</evidence>
<keyword evidence="4" id="KW-0433">Leucine-rich repeat</keyword>
<dbReference type="GO" id="GO:0042497">
    <property type="term" value="F:triacyl lipopeptide binding"/>
    <property type="evidence" value="ECO:0007669"/>
    <property type="project" value="TreeGrafter"/>
</dbReference>
<dbReference type="GO" id="GO:0002224">
    <property type="term" value="P:toll-like receptor signaling pathway"/>
    <property type="evidence" value="ECO:0007669"/>
    <property type="project" value="TreeGrafter"/>
</dbReference>
<evidence type="ECO:0000256" key="4">
    <source>
        <dbReference type="ARBA" id="ARBA00022614"/>
    </source>
</evidence>
<evidence type="ECO:0000256" key="6">
    <source>
        <dbReference type="ARBA" id="ARBA00022729"/>
    </source>
</evidence>
<evidence type="ECO:0000313" key="15">
    <source>
        <dbReference type="EMBL" id="KAJ1216368.1"/>
    </source>
</evidence>
<evidence type="ECO:0000256" key="13">
    <source>
        <dbReference type="ARBA" id="ARBA00023198"/>
    </source>
</evidence>
<keyword evidence="5" id="KW-0812">Transmembrane</keyword>
<name>A0AAV7WV57_PLEWA</name>
<evidence type="ECO:0000256" key="9">
    <source>
        <dbReference type="ARBA" id="ARBA00022989"/>
    </source>
</evidence>
<dbReference type="PANTHER" id="PTHR24365">
    <property type="entry name" value="TOLL-LIKE RECEPTOR"/>
    <property type="match status" value="1"/>
</dbReference>
<evidence type="ECO:0000256" key="3">
    <source>
        <dbReference type="ARBA" id="ARBA00022588"/>
    </source>
</evidence>
<organism evidence="15 16">
    <name type="scientific">Pleurodeles waltl</name>
    <name type="common">Iberian ribbed newt</name>
    <dbReference type="NCBI Taxonomy" id="8319"/>
    <lineage>
        <taxon>Eukaryota</taxon>
        <taxon>Metazoa</taxon>
        <taxon>Chordata</taxon>
        <taxon>Craniata</taxon>
        <taxon>Vertebrata</taxon>
        <taxon>Euteleostomi</taxon>
        <taxon>Amphibia</taxon>
        <taxon>Batrachia</taxon>
        <taxon>Caudata</taxon>
        <taxon>Salamandroidea</taxon>
        <taxon>Salamandridae</taxon>
        <taxon>Pleurodelinae</taxon>
        <taxon>Pleurodeles</taxon>
    </lineage>
</organism>
<evidence type="ECO:0000256" key="11">
    <source>
        <dbReference type="ARBA" id="ARBA00023170"/>
    </source>
</evidence>
<dbReference type="GO" id="GO:0038023">
    <property type="term" value="F:signaling receptor activity"/>
    <property type="evidence" value="ECO:0007669"/>
    <property type="project" value="TreeGrafter"/>
</dbReference>
<sequence>MIWVWLKAKRQPRRVPKEDICYDAFVSYSERDSEWVENIMGHELENANPPLKLCLHKRDFVPGKWIIDNIIDSMEKSRKTLFVLSEYFVQSEWCKYELEFSHFRLIDEKNDTVILILLEPIEKETIPKRFCKLRKLMNTKTYLEWPLEESQQHIFWFNLRAALQSEDFPESTCTDLLH</sequence>
<evidence type="ECO:0000256" key="12">
    <source>
        <dbReference type="ARBA" id="ARBA00023180"/>
    </source>
</evidence>
<dbReference type="AlphaFoldDB" id="A0AAV7WV57"/>
<keyword evidence="16" id="KW-1185">Reference proteome</keyword>
<keyword evidence="3" id="KW-0399">Innate immunity</keyword>
<dbReference type="Gene3D" id="3.40.50.10140">
    <property type="entry name" value="Toll/interleukin-1 receptor homology (TIR) domain"/>
    <property type="match status" value="1"/>
</dbReference>
<keyword evidence="7" id="KW-0677">Repeat</keyword>
<keyword evidence="11" id="KW-0675">Receptor</keyword>
<dbReference type="PRINTS" id="PR01537">
    <property type="entry name" value="INTRLKN1R1F"/>
</dbReference>
<dbReference type="GO" id="GO:0043235">
    <property type="term" value="C:receptor complex"/>
    <property type="evidence" value="ECO:0007669"/>
    <property type="project" value="TreeGrafter"/>
</dbReference>
<dbReference type="InterPro" id="IPR000157">
    <property type="entry name" value="TIR_dom"/>
</dbReference>
<feature type="domain" description="TIR" evidence="14">
    <location>
        <begin position="20"/>
        <end position="163"/>
    </location>
</feature>
<evidence type="ECO:0000256" key="10">
    <source>
        <dbReference type="ARBA" id="ARBA00023136"/>
    </source>
</evidence>
<dbReference type="InterPro" id="IPR035897">
    <property type="entry name" value="Toll_tir_struct_dom_sf"/>
</dbReference>
<dbReference type="Pfam" id="PF01582">
    <property type="entry name" value="TIR"/>
    <property type="match status" value="1"/>
</dbReference>
<keyword evidence="10" id="KW-0472">Membrane</keyword>
<evidence type="ECO:0000313" key="16">
    <source>
        <dbReference type="Proteomes" id="UP001066276"/>
    </source>
</evidence>
<gene>
    <name evidence="15" type="ORF">NDU88_003971</name>
</gene>
<evidence type="ECO:0000256" key="5">
    <source>
        <dbReference type="ARBA" id="ARBA00022692"/>
    </source>
</evidence>
<dbReference type="GO" id="GO:0006954">
    <property type="term" value="P:inflammatory response"/>
    <property type="evidence" value="ECO:0007669"/>
    <property type="project" value="UniProtKB-KW"/>
</dbReference>
<dbReference type="PANTHER" id="PTHR24365:SF17">
    <property type="entry name" value="TOLL-LIKE RECEPTOR 2"/>
    <property type="match status" value="1"/>
</dbReference>
<dbReference type="EMBL" id="JANPWB010000001">
    <property type="protein sequence ID" value="KAJ1216368.1"/>
    <property type="molecule type" value="Genomic_DNA"/>
</dbReference>